<dbReference type="PANTHER" id="PTHR42767">
    <property type="entry name" value="ENDO-BETA-1,6-GALACTANASE"/>
    <property type="match status" value="1"/>
</dbReference>
<proteinExistence type="predicted"/>
<keyword evidence="2" id="KW-0326">Glycosidase</keyword>
<keyword evidence="3" id="KW-1185">Reference proteome</keyword>
<feature type="domain" description="Endo-beta-1,6-galactanase-like" evidence="1">
    <location>
        <begin position="31"/>
        <end position="387"/>
    </location>
</feature>
<dbReference type="EMBL" id="CP022743">
    <property type="protein sequence ID" value="ASU32951.1"/>
    <property type="molecule type" value="Genomic_DNA"/>
</dbReference>
<dbReference type="InterPro" id="IPR039743">
    <property type="entry name" value="6GAL/EXGAL"/>
</dbReference>
<dbReference type="InterPro" id="IPR017853">
    <property type="entry name" value="GH"/>
</dbReference>
<dbReference type="GO" id="GO:0004553">
    <property type="term" value="F:hydrolase activity, hydrolyzing O-glycosyl compounds"/>
    <property type="evidence" value="ECO:0007669"/>
    <property type="project" value="InterPro"/>
</dbReference>
<dbReference type="SUPFAM" id="SSF51445">
    <property type="entry name" value="(Trans)glycosidases"/>
    <property type="match status" value="1"/>
</dbReference>
<keyword evidence="2" id="KW-0378">Hydrolase</keyword>
<dbReference type="InterPro" id="IPR039514">
    <property type="entry name" value="6GAL-like"/>
</dbReference>
<dbReference type="OrthoDB" id="9806701at2"/>
<dbReference type="PANTHER" id="PTHR42767:SF1">
    <property type="entry name" value="ENDO-BETA-1,6-GALACTANASE-LIKE DOMAIN-CONTAINING PROTEIN"/>
    <property type="match status" value="1"/>
</dbReference>
<name>A0A223NTX1_9SPHI</name>
<organism evidence="2 3">
    <name type="scientific">Mucilaginibacter xinganensis</name>
    <dbReference type="NCBI Taxonomy" id="1234841"/>
    <lineage>
        <taxon>Bacteria</taxon>
        <taxon>Pseudomonadati</taxon>
        <taxon>Bacteroidota</taxon>
        <taxon>Sphingobacteriia</taxon>
        <taxon>Sphingobacteriales</taxon>
        <taxon>Sphingobacteriaceae</taxon>
        <taxon>Mucilaginibacter</taxon>
    </lineage>
</organism>
<dbReference type="Gene3D" id="3.20.20.80">
    <property type="entry name" value="Glycosidases"/>
    <property type="match status" value="1"/>
</dbReference>
<evidence type="ECO:0000259" key="1">
    <source>
        <dbReference type="Pfam" id="PF14587"/>
    </source>
</evidence>
<dbReference type="Pfam" id="PF14587">
    <property type="entry name" value="Glyco_hydr_30_2"/>
    <property type="match status" value="1"/>
</dbReference>
<dbReference type="AlphaFoldDB" id="A0A223NTX1"/>
<reference evidence="2 3" key="1">
    <citation type="submission" date="2017-08" db="EMBL/GenBank/DDBJ databases">
        <title>Complete genome sequence of Mucilaginibacter sp. strain BJC16-A31.</title>
        <authorList>
            <consortium name="Henan University of Science and Technology"/>
            <person name="You X."/>
        </authorList>
    </citation>
    <scope>NUCLEOTIDE SEQUENCE [LARGE SCALE GENOMIC DNA]</scope>
    <source>
        <strain evidence="2 3">BJC16-A31</strain>
    </source>
</reference>
<dbReference type="Proteomes" id="UP000215002">
    <property type="component" value="Chromosome"/>
</dbReference>
<dbReference type="InterPro" id="IPR013780">
    <property type="entry name" value="Glyco_hydro_b"/>
</dbReference>
<dbReference type="Gene3D" id="2.60.40.1180">
    <property type="entry name" value="Golgi alpha-mannosidase II"/>
    <property type="match status" value="1"/>
</dbReference>
<evidence type="ECO:0000313" key="2">
    <source>
        <dbReference type="EMBL" id="ASU32951.1"/>
    </source>
</evidence>
<protein>
    <submittedName>
        <fullName evidence="2">Beta-glycosidase</fullName>
    </submittedName>
</protein>
<gene>
    <name evidence="2" type="ORF">MuYL_1051</name>
</gene>
<evidence type="ECO:0000313" key="3">
    <source>
        <dbReference type="Proteomes" id="UP000215002"/>
    </source>
</evidence>
<accession>A0A223NTX1</accession>
<dbReference type="RefSeq" id="WP_094569481.1">
    <property type="nucleotide sequence ID" value="NZ_CP022743.1"/>
</dbReference>
<sequence length="523" mass="58347">MYLSARSASSYLFSFIIALFITKGVKAQSPVTITIDLTKKAQTIQNFGASGCWFSDPVGKYWADSTKERMAELLFSRATDKKGNPKGIGLSAWRFNIGAGTAEQGDSSGIKDVNRRVECFLNADGTYSWNKEQGYVWFLKKAKAYGVENLIAFVNSPPVYYTQNGLGFKTTKDHYANLKADKYKAYADFTATVLAHFNKEGLSFNYISPVNEPQWDWYNKYGEGSQEGSPYTNKEIFEVVKTLNVALDNQKLSTKILIPEAGMLTYLYNTPKGSETGSQVQAFWQGGSPLYLGDTKHMSRFVAGHGYFTEAGLKNTVDVRQQVADTAKKYGVEYWQSEYSMLADGFKEGNKTDRSAIDCAIFLAKLIHYDLTVGNASAWQFWNSYEPGKADFNTRYYLLALDPSANFKSGNFRITKNLWALGHYSRFIRPGMVRLALNTETESDLLTSAFYGDKKLVLVMVNNSQAAKQVKLDLPAGMFSKRIQAYLTTAASSDNMKACPSINTSGAITIQPRAIYTLVINKK</sequence>
<dbReference type="KEGG" id="muc:MuYL_1051"/>